<proteinExistence type="predicted"/>
<accession>A0A1T3P1E3</accession>
<dbReference type="Proteomes" id="UP000190037">
    <property type="component" value="Unassembled WGS sequence"/>
</dbReference>
<comment type="caution">
    <text evidence="4">The sequence shown here is derived from an EMBL/GenBank/DDBJ whole genome shotgun (WGS) entry which is preliminary data.</text>
</comment>
<dbReference type="GO" id="GO:0016887">
    <property type="term" value="F:ATP hydrolysis activity"/>
    <property type="evidence" value="ECO:0007669"/>
    <property type="project" value="InterPro"/>
</dbReference>
<dbReference type="SUPFAM" id="SSF52540">
    <property type="entry name" value="P-loop containing nucleoside triphosphate hydrolases"/>
    <property type="match status" value="1"/>
</dbReference>
<sequence length="677" mass="71377">MRSNRRGGGEGDVETDILGVPEQVFDSGLLVATRRFETASAVARELGAHTVEVAHTLIALARIDGGRACGLFARQGIPPDVLAAGLLGGGGPAAGTAAGASGNGRGAGALGGLPVTADLRAGFAAAADTGYVDERALLAELLPRLEPGAVDLLVGYGRVDLDAWRAEVAAARPAAEVCRADGSIDEAAFAPGARRVLAMMVAEASGLGRRQCGIAMLLHALATTPGGLLEQAFLFLRRDVRALREQTIALTGARVRGPAVSGPIPPDEPLRQTLRRAATFAASGPDPDPDTGARITERDLLAALLDTPSGLAAAFFRDIGLDLERLRRFADTYYREPTEPEPDRPDTPMSPEEAVRRLRAGLIGQESVVERLAFHVELIKRSLARGFRPDDRPRAALLLCGPSGSGKTMTARLLAEVVYGSQDDVLVFEMGQFSARESINNFIGAPPGYVGFGEGKLTNGLRDNPRRVFLFDEVEKADARVLDALLRLLDEGRIGDPAGPVREAHDAVVILTTNLGAIHSAAEAVEDDVDSVDNLIGSILAEGSTGHTAASARLRRTMEGFFRPEFLNRVDEVILYSPFGPTELRGIAENGLTRLAARLRDQLGVALTWTDEAADHIATVAWRGRPEEAARGVNRCVTAVVPGVLRLLDEADAAGRPIGAVRVRVVAGALVVGGADD</sequence>
<evidence type="ECO:0000256" key="1">
    <source>
        <dbReference type="ARBA" id="ARBA00022741"/>
    </source>
</evidence>
<evidence type="ECO:0000313" key="4">
    <source>
        <dbReference type="EMBL" id="OPC82814.1"/>
    </source>
</evidence>
<name>A0A1T3P1E3_9ACTN</name>
<dbReference type="Gene3D" id="3.40.50.300">
    <property type="entry name" value="P-loop containing nucleotide triphosphate hydrolases"/>
    <property type="match status" value="1"/>
</dbReference>
<reference evidence="4 5" key="1">
    <citation type="submission" date="2017-03" db="EMBL/GenBank/DDBJ databases">
        <title>Draft genome sequence of Streptomyces scabrisporus NF3, endophyte isolated from Amphipterygium adstringens.</title>
        <authorList>
            <person name="Vazquez M."/>
            <person name="Ceapa C.D."/>
            <person name="Rodriguez Luna D."/>
            <person name="Sanchez Esquivel S."/>
        </authorList>
    </citation>
    <scope>NUCLEOTIDE SEQUENCE [LARGE SCALE GENOMIC DNA]</scope>
    <source>
        <strain evidence="4 5">NF3</strain>
    </source>
</reference>
<dbReference type="AlphaFoldDB" id="A0A1T3P1E3"/>
<dbReference type="InterPro" id="IPR050130">
    <property type="entry name" value="ClpA_ClpB"/>
</dbReference>
<dbReference type="PANTHER" id="PTHR11638:SF18">
    <property type="entry name" value="HEAT SHOCK PROTEIN 104"/>
    <property type="match status" value="1"/>
</dbReference>
<dbReference type="SMART" id="SM00382">
    <property type="entry name" value="AAA"/>
    <property type="match status" value="1"/>
</dbReference>
<dbReference type="InterPro" id="IPR027417">
    <property type="entry name" value="P-loop_NTPase"/>
</dbReference>
<evidence type="ECO:0000256" key="2">
    <source>
        <dbReference type="ARBA" id="ARBA00022840"/>
    </source>
</evidence>
<keyword evidence="1" id="KW-0547">Nucleotide-binding</keyword>
<dbReference type="EMBL" id="MWQN01000001">
    <property type="protein sequence ID" value="OPC82814.1"/>
    <property type="molecule type" value="Genomic_DNA"/>
</dbReference>
<dbReference type="Pfam" id="PF07724">
    <property type="entry name" value="AAA_2"/>
    <property type="match status" value="1"/>
</dbReference>
<dbReference type="InterPro" id="IPR001270">
    <property type="entry name" value="ClpA/B"/>
</dbReference>
<dbReference type="InterPro" id="IPR003593">
    <property type="entry name" value="AAA+_ATPase"/>
</dbReference>
<dbReference type="STRING" id="159449.B4N89_19405"/>
<keyword evidence="5" id="KW-1185">Reference proteome</keyword>
<organism evidence="4 5">
    <name type="scientific">Embleya scabrispora</name>
    <dbReference type="NCBI Taxonomy" id="159449"/>
    <lineage>
        <taxon>Bacteria</taxon>
        <taxon>Bacillati</taxon>
        <taxon>Actinomycetota</taxon>
        <taxon>Actinomycetes</taxon>
        <taxon>Kitasatosporales</taxon>
        <taxon>Streptomycetaceae</taxon>
        <taxon>Embleya</taxon>
    </lineage>
</organism>
<dbReference type="GO" id="GO:0005524">
    <property type="term" value="F:ATP binding"/>
    <property type="evidence" value="ECO:0007669"/>
    <property type="project" value="UniProtKB-KW"/>
</dbReference>
<dbReference type="PRINTS" id="PR00300">
    <property type="entry name" value="CLPPROTEASEA"/>
</dbReference>
<feature type="domain" description="AAA+ ATPase" evidence="3">
    <location>
        <begin position="393"/>
        <end position="535"/>
    </location>
</feature>
<dbReference type="GO" id="GO:0005737">
    <property type="term" value="C:cytoplasm"/>
    <property type="evidence" value="ECO:0007669"/>
    <property type="project" value="TreeGrafter"/>
</dbReference>
<dbReference type="GO" id="GO:0034605">
    <property type="term" value="P:cellular response to heat"/>
    <property type="evidence" value="ECO:0007669"/>
    <property type="project" value="TreeGrafter"/>
</dbReference>
<dbReference type="Gene3D" id="1.10.1780.10">
    <property type="entry name" value="Clp, N-terminal domain"/>
    <property type="match status" value="2"/>
</dbReference>
<evidence type="ECO:0000259" key="3">
    <source>
        <dbReference type="SMART" id="SM00382"/>
    </source>
</evidence>
<keyword evidence="2" id="KW-0067">ATP-binding</keyword>
<dbReference type="InterPro" id="IPR003959">
    <property type="entry name" value="ATPase_AAA_core"/>
</dbReference>
<gene>
    <name evidence="4" type="ORF">B4N89_19405</name>
</gene>
<dbReference type="InterPro" id="IPR036628">
    <property type="entry name" value="Clp_N_dom_sf"/>
</dbReference>
<protein>
    <recommendedName>
        <fullName evidence="3">AAA+ ATPase domain-containing protein</fullName>
    </recommendedName>
</protein>
<evidence type="ECO:0000313" key="5">
    <source>
        <dbReference type="Proteomes" id="UP000190037"/>
    </source>
</evidence>
<dbReference type="PANTHER" id="PTHR11638">
    <property type="entry name" value="ATP-DEPENDENT CLP PROTEASE"/>
    <property type="match status" value="1"/>
</dbReference>